<dbReference type="Proteomes" id="UP000679950">
    <property type="component" value="Unassembled WGS sequence"/>
</dbReference>
<keyword evidence="2" id="KW-1185">Reference proteome</keyword>
<comment type="caution">
    <text evidence="1">The sequence shown here is derived from an EMBL/GenBank/DDBJ whole genome shotgun (WGS) entry which is preliminary data.</text>
</comment>
<reference evidence="1 2" key="1">
    <citation type="submission" date="2021-03" db="EMBL/GenBank/DDBJ databases">
        <title>Antimicrobial resistance genes in bacteria isolated from Japanese honey, and their potential for conferring macrolide and lincosamide resistance in the American foulbrood pathogen Paenibacillus larvae.</title>
        <authorList>
            <person name="Okamoto M."/>
            <person name="Kumagai M."/>
            <person name="Kanamori H."/>
            <person name="Takamatsu D."/>
        </authorList>
    </citation>
    <scope>NUCLEOTIDE SEQUENCE [LARGE SCALE GENOMIC DNA]</scope>
    <source>
        <strain evidence="1 2">J8TS2</strain>
    </source>
</reference>
<sequence length="65" mass="7542">MDGTPKQCNSRLLGRQSSVIRYRERNGTDAGRCKRWYDGIYRLIEGDAESGYLRKQNDNNIKGNF</sequence>
<evidence type="ECO:0000313" key="1">
    <source>
        <dbReference type="EMBL" id="GIN58102.1"/>
    </source>
</evidence>
<name>A0ABQ4KJM5_9BACI</name>
<organism evidence="1 2">
    <name type="scientific">Lederbergia ruris</name>
    <dbReference type="NCBI Taxonomy" id="217495"/>
    <lineage>
        <taxon>Bacteria</taxon>
        <taxon>Bacillati</taxon>
        <taxon>Bacillota</taxon>
        <taxon>Bacilli</taxon>
        <taxon>Bacillales</taxon>
        <taxon>Bacillaceae</taxon>
        <taxon>Lederbergia</taxon>
    </lineage>
</organism>
<evidence type="ECO:0000313" key="2">
    <source>
        <dbReference type="Proteomes" id="UP000679950"/>
    </source>
</evidence>
<accession>A0ABQ4KJM5</accession>
<dbReference type="EMBL" id="BORB01000019">
    <property type="protein sequence ID" value="GIN58102.1"/>
    <property type="molecule type" value="Genomic_DNA"/>
</dbReference>
<proteinExistence type="predicted"/>
<protein>
    <submittedName>
        <fullName evidence="1">Uncharacterized protein</fullName>
    </submittedName>
</protein>
<gene>
    <name evidence="1" type="ORF">J8TS2_24210</name>
</gene>